<evidence type="ECO:0000313" key="7">
    <source>
        <dbReference type="Proteomes" id="UP000046395"/>
    </source>
</evidence>
<name>A0A5S6QGZ8_TRIMR</name>
<reference evidence="7" key="2">
    <citation type="submission" date="2014-03" db="EMBL/GenBank/DDBJ databases">
        <title>The whipworm genome and dual-species transcriptomics of an intimate host-pathogen interaction.</title>
        <authorList>
            <person name="Foth B.J."/>
            <person name="Tsai I.J."/>
            <person name="Reid A.J."/>
            <person name="Bancroft A.J."/>
            <person name="Nichol S."/>
            <person name="Tracey A."/>
            <person name="Holroyd N."/>
            <person name="Cotton J.A."/>
            <person name="Stanley E.J."/>
            <person name="Zarowiecki M."/>
            <person name="Liu J.Z."/>
            <person name="Huckvale T."/>
            <person name="Cooper P.J."/>
            <person name="Grencis R.K."/>
            <person name="Berriman M."/>
        </authorList>
    </citation>
    <scope>NUCLEOTIDE SEQUENCE [LARGE SCALE GENOMIC DNA]</scope>
    <source>
        <strain evidence="7">Edinburgh</strain>
    </source>
</reference>
<keyword evidence="2 6" id="KW-0812">Transmembrane</keyword>
<feature type="compositionally biased region" description="Basic and acidic residues" evidence="5">
    <location>
        <begin position="317"/>
        <end position="335"/>
    </location>
</feature>
<feature type="transmembrane region" description="Helical" evidence="6">
    <location>
        <begin position="141"/>
        <end position="159"/>
    </location>
</feature>
<dbReference type="STRING" id="70415.A0A5S6QGZ8"/>
<evidence type="ECO:0000313" key="8">
    <source>
        <dbReference type="WBParaSite" id="TMUE_2000006405.1"/>
    </source>
</evidence>
<keyword evidence="7" id="KW-1185">Reference proteome</keyword>
<evidence type="ECO:0000256" key="3">
    <source>
        <dbReference type="ARBA" id="ARBA00022989"/>
    </source>
</evidence>
<evidence type="ECO:0000256" key="4">
    <source>
        <dbReference type="ARBA" id="ARBA00023136"/>
    </source>
</evidence>
<feature type="region of interest" description="Disordered" evidence="5">
    <location>
        <begin position="298"/>
        <end position="342"/>
    </location>
</feature>
<evidence type="ECO:0000256" key="1">
    <source>
        <dbReference type="ARBA" id="ARBA00004141"/>
    </source>
</evidence>
<dbReference type="GO" id="GO:0005794">
    <property type="term" value="C:Golgi apparatus"/>
    <property type="evidence" value="ECO:0007669"/>
    <property type="project" value="TreeGrafter"/>
</dbReference>
<feature type="transmembrane region" description="Helical" evidence="6">
    <location>
        <begin position="16"/>
        <end position="35"/>
    </location>
</feature>
<dbReference type="Pfam" id="PF08551">
    <property type="entry name" value="DUF1751"/>
    <property type="match status" value="1"/>
</dbReference>
<reference evidence="7" key="1">
    <citation type="submission" date="2013-11" db="EMBL/GenBank/DDBJ databases">
        <authorList>
            <person name="Aslett M."/>
        </authorList>
    </citation>
    <scope>NUCLEOTIDE SEQUENCE [LARGE SCALE GENOMIC DNA]</scope>
    <source>
        <strain evidence="7">Edinburgh</strain>
    </source>
</reference>
<feature type="transmembrane region" description="Helical" evidence="6">
    <location>
        <begin position="56"/>
        <end position="83"/>
    </location>
</feature>
<comment type="subcellular location">
    <subcellularLocation>
        <location evidence="1">Membrane</location>
        <topology evidence="1">Multi-pass membrane protein</topology>
    </subcellularLocation>
</comment>
<evidence type="ECO:0000256" key="6">
    <source>
        <dbReference type="SAM" id="Phobius"/>
    </source>
</evidence>
<dbReference type="AlphaFoldDB" id="A0A5S6QGZ8"/>
<accession>A0A5S6QGZ8</accession>
<dbReference type="SMART" id="SM01160">
    <property type="entry name" value="DUF1751"/>
    <property type="match status" value="1"/>
</dbReference>
<dbReference type="Proteomes" id="UP000046395">
    <property type="component" value="Unassembled WGS sequence"/>
</dbReference>
<dbReference type="GO" id="GO:0016020">
    <property type="term" value="C:membrane"/>
    <property type="evidence" value="ECO:0007669"/>
    <property type="project" value="UniProtKB-SubCell"/>
</dbReference>
<dbReference type="InterPro" id="IPR035952">
    <property type="entry name" value="Rhomboid-like_sf"/>
</dbReference>
<feature type="transmembrane region" description="Helical" evidence="6">
    <location>
        <begin position="201"/>
        <end position="217"/>
    </location>
</feature>
<dbReference type="InterPro" id="IPR013861">
    <property type="entry name" value="TMEM115/Pdh1/Rbl19"/>
</dbReference>
<dbReference type="WBParaSite" id="TMUE_2000006405.1">
    <property type="protein sequence ID" value="TMUE_2000006405.1"/>
    <property type="gene ID" value="WBGene00299583"/>
</dbReference>
<dbReference type="GO" id="GO:0006890">
    <property type="term" value="P:retrograde vesicle-mediated transport, Golgi to endoplasmic reticulum"/>
    <property type="evidence" value="ECO:0007669"/>
    <property type="project" value="InterPro"/>
</dbReference>
<sequence length="342" mass="38667">MTKRLVNWLSQARSSLSPFHCVTFVALSLGYLFSYHRAIMTELTVVPFYMLRHGHIWSLLTFWMIECNFCAVILGMALLHITYRVLEPIWGPKGVYAYFVLVNVAVGFLTCLLLSVAYAFVRVEQWMFFTSGSSIRGLSGFNGAAIYTLAHTFPLTILYKGRHFQLQVRHLPALVGFVYLLLCPVSLLLWGKEQRIQEHYFLMYATGLTVVWCYFRWCENRTSAFSNAKGESRSLLSSWLGSLLRPNGEAQFEELLDVKVHKITTPIDGVGALDAERYRQKAIKDLSERLAKTRATAKAASVQEASVAVEKAAPTPKRSELPGDESLPKKDKPEQDNSLLVI</sequence>
<evidence type="ECO:0000256" key="5">
    <source>
        <dbReference type="SAM" id="MobiDB-lite"/>
    </source>
</evidence>
<reference evidence="8" key="3">
    <citation type="submission" date="2019-12" db="UniProtKB">
        <authorList>
            <consortium name="WormBaseParasite"/>
        </authorList>
    </citation>
    <scope>IDENTIFICATION</scope>
</reference>
<feature type="compositionally biased region" description="Low complexity" evidence="5">
    <location>
        <begin position="298"/>
        <end position="313"/>
    </location>
</feature>
<dbReference type="WBParaSite" id="TMUE_2000006405.2">
    <property type="protein sequence ID" value="TMUE_2000006405.2"/>
    <property type="gene ID" value="WBGene00299583"/>
</dbReference>
<dbReference type="SUPFAM" id="SSF144091">
    <property type="entry name" value="Rhomboid-like"/>
    <property type="match status" value="1"/>
</dbReference>
<proteinExistence type="predicted"/>
<evidence type="ECO:0000256" key="2">
    <source>
        <dbReference type="ARBA" id="ARBA00022692"/>
    </source>
</evidence>
<dbReference type="PANTHER" id="PTHR13377">
    <property type="entry name" value="PLACENTAL PROTEIN 6"/>
    <property type="match status" value="1"/>
</dbReference>
<feature type="transmembrane region" description="Helical" evidence="6">
    <location>
        <begin position="95"/>
        <end position="121"/>
    </location>
</feature>
<feature type="transmembrane region" description="Helical" evidence="6">
    <location>
        <begin position="171"/>
        <end position="189"/>
    </location>
</feature>
<keyword evidence="3 6" id="KW-1133">Transmembrane helix</keyword>
<keyword evidence="4 6" id="KW-0472">Membrane</keyword>
<protein>
    <submittedName>
        <fullName evidence="8">Peptidase S54 rhomboid domain-containing protein</fullName>
    </submittedName>
</protein>
<dbReference type="PANTHER" id="PTHR13377:SF3">
    <property type="entry name" value="TRANSMEMBRANE PROTEIN 115"/>
    <property type="match status" value="1"/>
</dbReference>
<organism evidence="7 8">
    <name type="scientific">Trichuris muris</name>
    <name type="common">Mouse whipworm</name>
    <dbReference type="NCBI Taxonomy" id="70415"/>
    <lineage>
        <taxon>Eukaryota</taxon>
        <taxon>Metazoa</taxon>
        <taxon>Ecdysozoa</taxon>
        <taxon>Nematoda</taxon>
        <taxon>Enoplea</taxon>
        <taxon>Dorylaimia</taxon>
        <taxon>Trichinellida</taxon>
        <taxon>Trichuridae</taxon>
        <taxon>Trichuris</taxon>
    </lineage>
</organism>